<dbReference type="InterPro" id="IPR013216">
    <property type="entry name" value="Methyltransf_11"/>
</dbReference>
<comment type="caution">
    <text evidence="2">The sequence shown here is derived from an EMBL/GenBank/DDBJ whole genome shotgun (WGS) entry which is preliminary data.</text>
</comment>
<evidence type="ECO:0000259" key="1">
    <source>
        <dbReference type="Pfam" id="PF08241"/>
    </source>
</evidence>
<keyword evidence="3" id="KW-1185">Reference proteome</keyword>
<dbReference type="CDD" id="cd02440">
    <property type="entry name" value="AdoMet_MTases"/>
    <property type="match status" value="1"/>
</dbReference>
<sequence>MTQALFDKYYYSNANFEGGTRPFFRLCKEQIPSGARILEIGSGPGNECSQMLSGIGTVVGLDIDPDVKNNQWLSEAHVFDGKRMPFADSSFDACVSNFVLEHVSHPAEHFAEVSRVLRPGGVYCLRTPNLFHYVSACAHLMPHSMHLMLANRLRKLAEDAHDPYPTWFRANTRNRLRELCQANGLGDPVVTMIEPEPSYGRAHPLLFYPMMAYERIVNLSDLLSGFRITMLMVTHKCA</sequence>
<proteinExistence type="predicted"/>
<accession>A0A916RS87</accession>
<dbReference type="PANTHER" id="PTHR43591">
    <property type="entry name" value="METHYLTRANSFERASE"/>
    <property type="match status" value="1"/>
</dbReference>
<organism evidence="2 3">
    <name type="scientific">Edaphobacter acidisoli</name>
    <dbReference type="NCBI Taxonomy" id="2040573"/>
    <lineage>
        <taxon>Bacteria</taxon>
        <taxon>Pseudomonadati</taxon>
        <taxon>Acidobacteriota</taxon>
        <taxon>Terriglobia</taxon>
        <taxon>Terriglobales</taxon>
        <taxon>Acidobacteriaceae</taxon>
        <taxon>Edaphobacter</taxon>
    </lineage>
</organism>
<evidence type="ECO:0000313" key="3">
    <source>
        <dbReference type="Proteomes" id="UP000648801"/>
    </source>
</evidence>
<dbReference type="EMBL" id="BMJB01000001">
    <property type="protein sequence ID" value="GGA67971.1"/>
    <property type="molecule type" value="Genomic_DNA"/>
</dbReference>
<reference evidence="2" key="2">
    <citation type="submission" date="2020-09" db="EMBL/GenBank/DDBJ databases">
        <authorList>
            <person name="Sun Q."/>
            <person name="Zhou Y."/>
        </authorList>
    </citation>
    <scope>NUCLEOTIDE SEQUENCE</scope>
    <source>
        <strain evidence="2">CGMCC 1.15447</strain>
    </source>
</reference>
<dbReference type="InterPro" id="IPR029063">
    <property type="entry name" value="SAM-dependent_MTases_sf"/>
</dbReference>
<dbReference type="GO" id="GO:0008757">
    <property type="term" value="F:S-adenosylmethionine-dependent methyltransferase activity"/>
    <property type="evidence" value="ECO:0007669"/>
    <property type="project" value="InterPro"/>
</dbReference>
<reference evidence="2" key="1">
    <citation type="journal article" date="2014" name="Int. J. Syst. Evol. Microbiol.">
        <title>Complete genome sequence of Corynebacterium casei LMG S-19264T (=DSM 44701T), isolated from a smear-ripened cheese.</title>
        <authorList>
            <consortium name="US DOE Joint Genome Institute (JGI-PGF)"/>
            <person name="Walter F."/>
            <person name="Albersmeier A."/>
            <person name="Kalinowski J."/>
            <person name="Ruckert C."/>
        </authorList>
    </citation>
    <scope>NUCLEOTIDE SEQUENCE</scope>
    <source>
        <strain evidence="2">CGMCC 1.15447</strain>
    </source>
</reference>
<protein>
    <recommendedName>
        <fullName evidence="1">Methyltransferase type 11 domain-containing protein</fullName>
    </recommendedName>
</protein>
<dbReference type="Proteomes" id="UP000648801">
    <property type="component" value="Unassembled WGS sequence"/>
</dbReference>
<dbReference type="AlphaFoldDB" id="A0A916RS87"/>
<dbReference type="SUPFAM" id="SSF53335">
    <property type="entry name" value="S-adenosyl-L-methionine-dependent methyltransferases"/>
    <property type="match status" value="1"/>
</dbReference>
<dbReference type="Gene3D" id="3.40.50.150">
    <property type="entry name" value="Vaccinia Virus protein VP39"/>
    <property type="match status" value="1"/>
</dbReference>
<gene>
    <name evidence="2" type="ORF">GCM10011507_19290</name>
</gene>
<name>A0A916RS87_9BACT</name>
<dbReference type="Pfam" id="PF08241">
    <property type="entry name" value="Methyltransf_11"/>
    <property type="match status" value="1"/>
</dbReference>
<dbReference type="RefSeq" id="WP_188759096.1">
    <property type="nucleotide sequence ID" value="NZ_BMJB01000001.1"/>
</dbReference>
<feature type="domain" description="Methyltransferase type 11" evidence="1">
    <location>
        <begin position="38"/>
        <end position="124"/>
    </location>
</feature>
<evidence type="ECO:0000313" key="2">
    <source>
        <dbReference type="EMBL" id="GGA67971.1"/>
    </source>
</evidence>